<gene>
    <name evidence="5" type="ORF">GMRT_11067</name>
</gene>
<dbReference type="PANTHER" id="PTHR15454">
    <property type="entry name" value="NISCHARIN RELATED"/>
    <property type="match status" value="1"/>
</dbReference>
<dbReference type="Proteomes" id="UP000315496">
    <property type="component" value="Chromosome 1"/>
</dbReference>
<protein>
    <submittedName>
        <fullName evidence="5">Leucine-rich repeat protein</fullName>
    </submittedName>
</protein>
<feature type="coiled-coil region" evidence="3">
    <location>
        <begin position="835"/>
        <end position="862"/>
    </location>
</feature>
<dbReference type="SUPFAM" id="SSF52058">
    <property type="entry name" value="L domain-like"/>
    <property type="match status" value="1"/>
</dbReference>
<name>A0A4Z1SWD4_GIAMU</name>
<reference evidence="5 6" key="1">
    <citation type="submission" date="2019-05" db="EMBL/GenBank/DDBJ databases">
        <title>The compact genome of Giardia muris reveals important steps in the evolution of intestinal protozoan parasites.</title>
        <authorList>
            <person name="Xu F."/>
            <person name="Jimenez-Gonzalez A."/>
            <person name="Einarsson E."/>
            <person name="Astvaldsson A."/>
            <person name="Peirasmaki D."/>
            <person name="Eckmann L."/>
            <person name="Andersson J.O."/>
            <person name="Svard S.G."/>
            <person name="Jerlstrom-Hultqvist J."/>
        </authorList>
    </citation>
    <scope>NUCLEOTIDE SEQUENCE [LARGE SCALE GENOMIC DNA]</scope>
    <source>
        <strain evidence="5 6">Roberts-Thomson</strain>
    </source>
</reference>
<feature type="compositionally biased region" description="Basic and acidic residues" evidence="4">
    <location>
        <begin position="1063"/>
        <end position="1077"/>
    </location>
</feature>
<dbReference type="PANTHER" id="PTHR15454:SF56">
    <property type="entry name" value="PROTEIN PHOSPHATASE 1 REGULATORY SUBUNIT 7-RELATED"/>
    <property type="match status" value="1"/>
</dbReference>
<dbReference type="InterPro" id="IPR001611">
    <property type="entry name" value="Leu-rich_rpt"/>
</dbReference>
<evidence type="ECO:0000256" key="1">
    <source>
        <dbReference type="ARBA" id="ARBA00022614"/>
    </source>
</evidence>
<dbReference type="GO" id="GO:0005737">
    <property type="term" value="C:cytoplasm"/>
    <property type="evidence" value="ECO:0007669"/>
    <property type="project" value="TreeGrafter"/>
</dbReference>
<feature type="region of interest" description="Disordered" evidence="4">
    <location>
        <begin position="1054"/>
        <end position="1077"/>
    </location>
</feature>
<dbReference type="PROSITE" id="PS51450">
    <property type="entry name" value="LRR"/>
    <property type="match status" value="1"/>
</dbReference>
<dbReference type="VEuPathDB" id="GiardiaDB:GMRT_11067"/>
<keyword evidence="3" id="KW-0175">Coiled coil</keyword>
<evidence type="ECO:0000256" key="3">
    <source>
        <dbReference type="SAM" id="Coils"/>
    </source>
</evidence>
<comment type="caution">
    <text evidence="5">The sequence shown here is derived from an EMBL/GenBank/DDBJ whole genome shotgun (WGS) entry which is preliminary data.</text>
</comment>
<proteinExistence type="predicted"/>
<dbReference type="EMBL" id="VDLU01000001">
    <property type="protein sequence ID" value="TNJ30132.1"/>
    <property type="molecule type" value="Genomic_DNA"/>
</dbReference>
<keyword evidence="6" id="KW-1185">Reference proteome</keyword>
<evidence type="ECO:0000313" key="5">
    <source>
        <dbReference type="EMBL" id="TNJ30132.1"/>
    </source>
</evidence>
<feature type="compositionally biased region" description="Polar residues" evidence="4">
    <location>
        <begin position="977"/>
        <end position="1021"/>
    </location>
</feature>
<dbReference type="OrthoDB" id="7451790at2759"/>
<feature type="compositionally biased region" description="Basic and acidic residues" evidence="4">
    <location>
        <begin position="71"/>
        <end position="86"/>
    </location>
</feature>
<feature type="region of interest" description="Disordered" evidence="4">
    <location>
        <begin position="950"/>
        <end position="1021"/>
    </location>
</feature>
<feature type="region of interest" description="Disordered" evidence="4">
    <location>
        <begin position="55"/>
        <end position="89"/>
    </location>
</feature>
<evidence type="ECO:0000256" key="2">
    <source>
        <dbReference type="ARBA" id="ARBA00022737"/>
    </source>
</evidence>
<evidence type="ECO:0000313" key="6">
    <source>
        <dbReference type="Proteomes" id="UP000315496"/>
    </source>
</evidence>
<evidence type="ECO:0000256" key="4">
    <source>
        <dbReference type="SAM" id="MobiDB-lite"/>
    </source>
</evidence>
<accession>A0A4Z1SWD4</accession>
<keyword evidence="1" id="KW-0433">Leucine-rich repeat</keyword>
<keyword evidence="2" id="KW-0677">Repeat</keyword>
<dbReference type="AlphaFoldDB" id="A0A4Z1SWD4"/>
<organism evidence="5 6">
    <name type="scientific">Giardia muris</name>
    <dbReference type="NCBI Taxonomy" id="5742"/>
    <lineage>
        <taxon>Eukaryota</taxon>
        <taxon>Metamonada</taxon>
        <taxon>Diplomonadida</taxon>
        <taxon>Hexamitidae</taxon>
        <taxon>Giardiinae</taxon>
        <taxon>Giardia</taxon>
    </lineage>
</organism>
<feature type="compositionally biased region" description="Acidic residues" evidence="4">
    <location>
        <begin position="56"/>
        <end position="65"/>
    </location>
</feature>
<dbReference type="Gene3D" id="3.80.10.10">
    <property type="entry name" value="Ribonuclease Inhibitor"/>
    <property type="match status" value="1"/>
</dbReference>
<sequence length="1077" mass="121498">MSDDSWDSDELDPGLLLDRYLEKRAQRTQEIGELLRKHREENLLTLTAELNKVTSEDLEDDEEADGLISKVETKDHLKSPSDRSTSEIEPPIVPTFAYTLPVYEEVEDPTPTRAVIDSALDLELRVQSNIPIYIQKLSSLLTFSEELEASAAKKEGSSQYKTLQKDLSSTVLSLLRTRISNVIPTIASARPLQVTMNWNEKIPKEIFAERVIASHQKRLMAWNSTAIIQQESLEYYEKRLKSVHTQRYNEYQLVLTNMQKSQFEDGEVHSYLTECPSSIELSPSNIEDQLKRSFSNDQYVGSLSITGPLRIECLTEVSKLLERIAEQRTLLYLHLKDIQQKQLQSPLSHLISQSPLISVSLQACGLIDMDLETFGLNRSLTLLSLDLSQNELTRLRGTQLPVNLVELDISSNSITELQLEGLPRLQTVKANNNRLVSVPSITSTPLLTTLYFNNNNIQELDLGSMGSAPNLLMLYVMQNGLHRIFSSIPVVVFDSLEMLMLEGNPLDELHLDSVWCPRLQAIRTSIVSTSHLFNSFVSCSHNFPSLRSLASSAPDATLLDAEKLLALSSLFPSLSQLGQQQITPKPVQDRLYLYDRAHNSVCANPHAVYLRNNICTIFNRRLDKLQQLNCQGIRATRSSALSIALRGVKRPKAGVTPLQCIRHLFSKLSGQVSTVGMDPGDTAQMLAYIFQVVSGAPESVPPTLHLSNPLILTLTRLSSMLRRSNEVLCLAPRDTPCAIICNPSFVARSAEFYRQNRIGILLKRLLLRRRLYAVFETVMVSLSVVQSAAKARALVGMHRRASEEQERQRRLSDAIGMVTLAVRSRREQYQYMQERARKKEELLKLEDAIAQASKNVRALFAKRTVFSVVRSVSIIQKHMRDGAARRKASLERTRARVTDFLNQHAFDDDDSLLLDLELDWVNKESKELDDFDLTEIHKLLATQLPKQATPTIPMTKLPGSRDKRPTHTMPMGVPVKTTPQVLPNITNSCTPTAATNVPTTDNSQVLDASQSSQSVTQSKLSPSKLLECAKRDGWNFQQEKTARAYMQFKMRHTKLQKGTKQKTATERYNDFVRRKRG</sequence>
<dbReference type="InterPro" id="IPR032675">
    <property type="entry name" value="LRR_dom_sf"/>
</dbReference>